<keyword evidence="3" id="KW-1185">Reference proteome</keyword>
<organism evidence="2 3">
    <name type="scientific">Symbiodinium microadriaticum</name>
    <name type="common">Dinoflagellate</name>
    <name type="synonym">Zooxanthella microadriatica</name>
    <dbReference type="NCBI Taxonomy" id="2951"/>
    <lineage>
        <taxon>Eukaryota</taxon>
        <taxon>Sar</taxon>
        <taxon>Alveolata</taxon>
        <taxon>Dinophyceae</taxon>
        <taxon>Suessiales</taxon>
        <taxon>Symbiodiniaceae</taxon>
        <taxon>Symbiodinium</taxon>
    </lineage>
</organism>
<dbReference type="EMBL" id="LSRX01001453">
    <property type="protein sequence ID" value="OLP79711.1"/>
    <property type="molecule type" value="Genomic_DNA"/>
</dbReference>
<evidence type="ECO:0000313" key="3">
    <source>
        <dbReference type="Proteomes" id="UP000186817"/>
    </source>
</evidence>
<evidence type="ECO:0000256" key="1">
    <source>
        <dbReference type="SAM" id="Coils"/>
    </source>
</evidence>
<feature type="coiled-coil region" evidence="1">
    <location>
        <begin position="513"/>
        <end position="540"/>
    </location>
</feature>
<dbReference type="OrthoDB" id="419873at2759"/>
<proteinExistence type="predicted"/>
<reference evidence="2 3" key="1">
    <citation type="submission" date="2016-02" db="EMBL/GenBank/DDBJ databases">
        <title>Genome analysis of coral dinoflagellate symbionts highlights evolutionary adaptations to a symbiotic lifestyle.</title>
        <authorList>
            <person name="Aranda M."/>
            <person name="Li Y."/>
            <person name="Liew Y.J."/>
            <person name="Baumgarten S."/>
            <person name="Simakov O."/>
            <person name="Wilson M."/>
            <person name="Piel J."/>
            <person name="Ashoor H."/>
            <person name="Bougouffa S."/>
            <person name="Bajic V.B."/>
            <person name="Ryu T."/>
            <person name="Ravasi T."/>
            <person name="Bayer T."/>
            <person name="Micklem G."/>
            <person name="Kim H."/>
            <person name="Bhak J."/>
            <person name="Lajeunesse T.C."/>
            <person name="Voolstra C.R."/>
        </authorList>
    </citation>
    <scope>NUCLEOTIDE SEQUENCE [LARGE SCALE GENOMIC DNA]</scope>
    <source>
        <strain evidence="2 3">CCMP2467</strain>
    </source>
</reference>
<comment type="caution">
    <text evidence="2">The sequence shown here is derived from an EMBL/GenBank/DDBJ whole genome shotgun (WGS) entry which is preliminary data.</text>
</comment>
<dbReference type="AlphaFoldDB" id="A0A1Q9C9W1"/>
<sequence length="930" mass="104581">MAYEERFGQADERRTKDWEVRLTTMDQQLSESIATHGRKLEQAHSKWDQLHGRMATLEAQGSTIDQLKQNHLVLANEKAKRDAHHASMAERLEYVEKMLGDSADRHSQELKAAHQKLEQVHGRLSACERSHNTLTEQQRAREANLDAHHATLKERVDYLEGAIGDSADRHSRELESLKTAHSRLQNDSKAKEAHTEAHHANVGERLAFLEKAIGDSAEKHAQELAEAHSKIASMHSRLSACEATGSAVDGLKKAHANHVSDQTARDAHHATLAERLDYLERMFGDSADMHAKQLKAAQDKIEKIHARVASCEETGSTVADLHKSHQQVNQEHRDKISSLHSSVSERLSYLEGLMGESAELHARELESLKTSHSRMASEVKARDAHHATVSQRLDYIEKLLGDSADKHAQELRAAHSKIDQVHQRVTGSQQEESLRSLLHSEKEARQKHVATVEERLERLETSLGETHSKHALEIESTKAAHQRLSKEQKLRDEKHASVQERLEYLETKIGDSFDQHERELKAAHAKLEQAQNRILQCEKQGATISELHRSHSTTSQEHKAALAAHTASLGERLEFLEKSLGQSVEKHAKEVEALKVSHSKFATDTKLRDTHHATVSERLDYVEKMVGDSADKHAKELAAAHDKIKDMHKRVTDCEARGNHVDFMRKTHEKMANEQAAHASNHATLKERVDFLEKKVGDSADHHKKELQATRQAQEQIHTRLNEERQMREQVHEQFQTEKAARERHHALLQDLIGREKDARDKHTAHHHELLGRERAANEERHKDVSDVLQKERGLREQAHAMLHDMVHKEKAARTAIEEVLVQEKGERTKHLAHLDEKALGSVISEAGGYVAPEVTATALDSNIYPRYLTTAAAPTTAGVTQTWVPSVPPVTYQEPVAPCVVPSSTSPATSAVRMAPSVPTVQPWGIHAK</sequence>
<name>A0A1Q9C9W1_SYMMI</name>
<evidence type="ECO:0000313" key="2">
    <source>
        <dbReference type="EMBL" id="OLP79711.1"/>
    </source>
</evidence>
<accession>A0A1Q9C9W1</accession>
<protein>
    <submittedName>
        <fullName evidence="2">Uncharacterized protein</fullName>
    </submittedName>
</protein>
<gene>
    <name evidence="2" type="ORF">AK812_SmicGene39963</name>
</gene>
<keyword evidence="1" id="KW-0175">Coiled coil</keyword>
<dbReference type="Proteomes" id="UP000186817">
    <property type="component" value="Unassembled WGS sequence"/>
</dbReference>